<evidence type="ECO:0000313" key="5">
    <source>
        <dbReference type="Proteomes" id="UP000199695"/>
    </source>
</evidence>
<feature type="domain" description="Cell envelope-related transcriptional attenuator" evidence="3">
    <location>
        <begin position="92"/>
        <end position="247"/>
    </location>
</feature>
<keyword evidence="2" id="KW-0812">Transmembrane</keyword>
<comment type="similarity">
    <text evidence="1">Belongs to the LytR/CpsA/Psr (LCP) family.</text>
</comment>
<keyword evidence="2" id="KW-0472">Membrane</keyword>
<evidence type="ECO:0000256" key="2">
    <source>
        <dbReference type="SAM" id="Phobius"/>
    </source>
</evidence>
<reference evidence="4 5" key="1">
    <citation type="submission" date="2016-10" db="EMBL/GenBank/DDBJ databases">
        <authorList>
            <person name="de Groot N.N."/>
        </authorList>
    </citation>
    <scope>NUCLEOTIDE SEQUENCE [LARGE SCALE GENOMIC DNA]</scope>
    <source>
        <strain evidence="4 5">DSM 46701</strain>
    </source>
</reference>
<name>A0A1H8B9R4_9BACL</name>
<dbReference type="STRING" id="1173111.SAMN05444955_10242"/>
<evidence type="ECO:0000259" key="3">
    <source>
        <dbReference type="Pfam" id="PF03816"/>
    </source>
</evidence>
<dbReference type="PANTHER" id="PTHR33392:SF6">
    <property type="entry name" value="POLYISOPRENYL-TEICHOIC ACID--PEPTIDOGLYCAN TEICHOIC ACID TRANSFERASE TAGU"/>
    <property type="match status" value="1"/>
</dbReference>
<evidence type="ECO:0000313" key="4">
    <source>
        <dbReference type="EMBL" id="SEM78768.1"/>
    </source>
</evidence>
<dbReference type="Pfam" id="PF03816">
    <property type="entry name" value="LytR_cpsA_psr"/>
    <property type="match status" value="1"/>
</dbReference>
<accession>A0A1H8B9R4</accession>
<dbReference type="NCBIfam" id="TIGR00350">
    <property type="entry name" value="lytR_cpsA_psr"/>
    <property type="match status" value="1"/>
</dbReference>
<feature type="transmembrane region" description="Helical" evidence="2">
    <location>
        <begin position="21"/>
        <end position="41"/>
    </location>
</feature>
<dbReference type="Gene3D" id="3.40.630.190">
    <property type="entry name" value="LCP protein"/>
    <property type="match status" value="1"/>
</dbReference>
<organism evidence="4 5">
    <name type="scientific">Lihuaxuella thermophila</name>
    <dbReference type="NCBI Taxonomy" id="1173111"/>
    <lineage>
        <taxon>Bacteria</taxon>
        <taxon>Bacillati</taxon>
        <taxon>Bacillota</taxon>
        <taxon>Bacilli</taxon>
        <taxon>Bacillales</taxon>
        <taxon>Thermoactinomycetaceae</taxon>
        <taxon>Lihuaxuella</taxon>
    </lineage>
</organism>
<dbReference type="AlphaFoldDB" id="A0A1H8B9R4"/>
<evidence type="ECO:0000256" key="1">
    <source>
        <dbReference type="ARBA" id="ARBA00006068"/>
    </source>
</evidence>
<dbReference type="InterPro" id="IPR050922">
    <property type="entry name" value="LytR/CpsA/Psr_CW_biosynth"/>
</dbReference>
<dbReference type="RefSeq" id="WP_170839692.1">
    <property type="nucleotide sequence ID" value="NZ_FOCQ01000002.1"/>
</dbReference>
<sequence>MERVIQSRLERVKKKRFRKRLFRLFLLTVLIIVGTGSFFAAKLFGALSKGHDDLGKSKWREAQVEIKKDPFTILLIGSDQLTSDTEKKESWRPDVLLVAAINPKTNSMKLVSIPRDTYVEIANTPGHKDKINASAWYGTKNGAGDVKNTIETVQNFLHVPIDYYAKVNFKGFMDAVDTLGGVDVNVPFYFSTQNHLGQSLKFNPGPQHLNGEQALAYVRMRKKDPMNDHGRNKRQQEVIAALLERMLSTQGLAKFTEVTEVVGENFSYSFKPSDFPSLLATYNKVKKNMETIQLKTYGEKRKSGGRSVWFEICSDSERKRVSRILQQQIEYVPKEDMKQSDAYTSEGKNGTR</sequence>
<keyword evidence="2" id="KW-1133">Transmembrane helix</keyword>
<dbReference type="EMBL" id="FOCQ01000002">
    <property type="protein sequence ID" value="SEM78768.1"/>
    <property type="molecule type" value="Genomic_DNA"/>
</dbReference>
<keyword evidence="5" id="KW-1185">Reference proteome</keyword>
<proteinExistence type="inferred from homology"/>
<dbReference type="InterPro" id="IPR004474">
    <property type="entry name" value="LytR_CpsA_psr"/>
</dbReference>
<dbReference type="Proteomes" id="UP000199695">
    <property type="component" value="Unassembled WGS sequence"/>
</dbReference>
<protein>
    <submittedName>
        <fullName evidence="4">Cell envelope-related function transcriptional attenuator common domain-containing protein</fullName>
    </submittedName>
</protein>
<dbReference type="PANTHER" id="PTHR33392">
    <property type="entry name" value="POLYISOPRENYL-TEICHOIC ACID--PEPTIDOGLYCAN TEICHOIC ACID TRANSFERASE TAGU"/>
    <property type="match status" value="1"/>
</dbReference>
<gene>
    <name evidence="4" type="ORF">SAMN05444955_10242</name>
</gene>